<reference evidence="1" key="2">
    <citation type="journal article" date="2022" name="Hortic Res">
        <title>The genome of Dioscorea zingiberensis sheds light on the biosynthesis, origin and evolution of the medicinally important diosgenin saponins.</title>
        <authorList>
            <person name="Li Y."/>
            <person name="Tan C."/>
            <person name="Li Z."/>
            <person name="Guo J."/>
            <person name="Li S."/>
            <person name="Chen X."/>
            <person name="Wang C."/>
            <person name="Dai X."/>
            <person name="Yang H."/>
            <person name="Song W."/>
            <person name="Hou L."/>
            <person name="Xu J."/>
            <person name="Tong Z."/>
            <person name="Xu A."/>
            <person name="Yuan X."/>
            <person name="Wang W."/>
            <person name="Yang Q."/>
            <person name="Chen L."/>
            <person name="Sun Z."/>
            <person name="Wang K."/>
            <person name="Pan B."/>
            <person name="Chen J."/>
            <person name="Bao Y."/>
            <person name="Liu F."/>
            <person name="Qi X."/>
            <person name="Gang D.R."/>
            <person name="Wen J."/>
            <person name="Li J."/>
        </authorList>
    </citation>
    <scope>NUCLEOTIDE SEQUENCE</scope>
    <source>
        <strain evidence="1">Dzin_1.0</strain>
    </source>
</reference>
<reference evidence="1" key="1">
    <citation type="submission" date="2021-03" db="EMBL/GenBank/DDBJ databases">
        <authorList>
            <person name="Li Z."/>
            <person name="Yang C."/>
        </authorList>
    </citation>
    <scope>NUCLEOTIDE SEQUENCE</scope>
    <source>
        <strain evidence="1">Dzin_1.0</strain>
        <tissue evidence="1">Leaf</tissue>
    </source>
</reference>
<dbReference type="InterPro" id="IPR053729">
    <property type="entry name" value="MAD2L1BP_domain_sf"/>
</dbReference>
<organism evidence="1 2">
    <name type="scientific">Dioscorea zingiberensis</name>
    <dbReference type="NCBI Taxonomy" id="325984"/>
    <lineage>
        <taxon>Eukaryota</taxon>
        <taxon>Viridiplantae</taxon>
        <taxon>Streptophyta</taxon>
        <taxon>Embryophyta</taxon>
        <taxon>Tracheophyta</taxon>
        <taxon>Spermatophyta</taxon>
        <taxon>Magnoliopsida</taxon>
        <taxon>Liliopsida</taxon>
        <taxon>Dioscoreales</taxon>
        <taxon>Dioscoreaceae</taxon>
        <taxon>Dioscorea</taxon>
    </lineage>
</organism>
<comment type="caution">
    <text evidence="1">The sequence shown here is derived from an EMBL/GenBank/DDBJ whole genome shotgun (WGS) entry which is preliminary data.</text>
</comment>
<keyword evidence="2" id="KW-1185">Reference proteome</keyword>
<dbReference type="Pfam" id="PF06581">
    <property type="entry name" value="p31comet"/>
    <property type="match status" value="1"/>
</dbReference>
<dbReference type="OrthoDB" id="768308at2759"/>
<name>A0A9D5HLW0_9LILI</name>
<dbReference type="PANTHER" id="PTHR15681">
    <property type="entry name" value="MAD2L1-BINDING PROTEIN"/>
    <property type="match status" value="1"/>
</dbReference>
<dbReference type="GO" id="GO:0007096">
    <property type="term" value="P:regulation of exit from mitosis"/>
    <property type="evidence" value="ECO:0007669"/>
    <property type="project" value="InterPro"/>
</dbReference>
<protein>
    <submittedName>
        <fullName evidence="1">Uncharacterized protein</fullName>
    </submittedName>
</protein>
<dbReference type="PANTHER" id="PTHR15681:SF1">
    <property type="entry name" value="MAD2L1-BINDING PROTEIN"/>
    <property type="match status" value="1"/>
</dbReference>
<dbReference type="EMBL" id="JAGGNH010000002">
    <property type="protein sequence ID" value="KAJ0980717.1"/>
    <property type="molecule type" value="Genomic_DNA"/>
</dbReference>
<evidence type="ECO:0000313" key="2">
    <source>
        <dbReference type="Proteomes" id="UP001085076"/>
    </source>
</evidence>
<dbReference type="InterPro" id="IPR009511">
    <property type="entry name" value="MAD1/Cdc20-bound-Mad2-bd"/>
</dbReference>
<sequence>MESSGEGGGQAVGFTEIETSAEALGRSEISHIVKEILGFILYMHRQIPSVLQNLEQEFDALKEEYRRLGEGSVVGFEEPRASWRRKHNWRKREVKRGIKRLEKLMNSVSRLVSAFREAIDGVSEIQSVAFLLGGSPLRPRYVYELEFSSGGFDSCGAEDCGKTKLAEALSRKAIRALISNGAGSASYLGPTKLYLLVKCSSTFNLPMHFLPKRQFKHPKKVVPFKLHVKCKTTSASTIDCNQAEVIWFQCTHAIKGIPCNVHSED</sequence>
<dbReference type="AlphaFoldDB" id="A0A9D5HLW0"/>
<dbReference type="GO" id="GO:0005634">
    <property type="term" value="C:nucleus"/>
    <property type="evidence" value="ECO:0007669"/>
    <property type="project" value="InterPro"/>
</dbReference>
<gene>
    <name evidence="1" type="ORF">J5N97_008972</name>
</gene>
<accession>A0A9D5HLW0</accession>
<proteinExistence type="predicted"/>
<evidence type="ECO:0000313" key="1">
    <source>
        <dbReference type="EMBL" id="KAJ0980717.1"/>
    </source>
</evidence>
<dbReference type="Proteomes" id="UP001085076">
    <property type="component" value="Miscellaneous, Linkage group lg02"/>
</dbReference>
<dbReference type="Gene3D" id="3.30.900.20">
    <property type="match status" value="1"/>
</dbReference>